<gene>
    <name evidence="4" type="primary">trp-1_3</name>
    <name evidence="4" type="ORF">SK128_005535</name>
</gene>
<reference evidence="4 5" key="1">
    <citation type="submission" date="2023-11" db="EMBL/GenBank/DDBJ databases">
        <title>Halocaridina rubra genome assembly.</title>
        <authorList>
            <person name="Smith C."/>
        </authorList>
    </citation>
    <scope>NUCLEOTIDE SEQUENCE [LARGE SCALE GENOMIC DNA]</scope>
    <source>
        <strain evidence="4">EP-1</strain>
        <tissue evidence="4">Whole</tissue>
    </source>
</reference>
<dbReference type="GO" id="GO:0005886">
    <property type="term" value="C:plasma membrane"/>
    <property type="evidence" value="ECO:0007669"/>
    <property type="project" value="TreeGrafter"/>
</dbReference>
<dbReference type="InterPro" id="IPR002153">
    <property type="entry name" value="TRPC_channel"/>
</dbReference>
<dbReference type="InterPro" id="IPR002110">
    <property type="entry name" value="Ankyrin_rpt"/>
</dbReference>
<dbReference type="SUPFAM" id="SSF48403">
    <property type="entry name" value="Ankyrin repeat"/>
    <property type="match status" value="1"/>
</dbReference>
<comment type="caution">
    <text evidence="4">The sequence shown here is derived from an EMBL/GenBank/DDBJ whole genome shotgun (WGS) entry which is preliminary data.</text>
</comment>
<protein>
    <submittedName>
        <fullName evidence="4">Anthranilate synthase component II, variant</fullName>
    </submittedName>
</protein>
<evidence type="ECO:0000313" key="5">
    <source>
        <dbReference type="Proteomes" id="UP001381693"/>
    </source>
</evidence>
<name>A0AAN8X5T1_HALRR</name>
<dbReference type="GO" id="GO:0034703">
    <property type="term" value="C:cation channel complex"/>
    <property type="evidence" value="ECO:0007669"/>
    <property type="project" value="TreeGrafter"/>
</dbReference>
<organism evidence="4 5">
    <name type="scientific">Halocaridina rubra</name>
    <name type="common">Hawaiian red shrimp</name>
    <dbReference type="NCBI Taxonomy" id="373956"/>
    <lineage>
        <taxon>Eukaryota</taxon>
        <taxon>Metazoa</taxon>
        <taxon>Ecdysozoa</taxon>
        <taxon>Arthropoda</taxon>
        <taxon>Crustacea</taxon>
        <taxon>Multicrustacea</taxon>
        <taxon>Malacostraca</taxon>
        <taxon>Eumalacostraca</taxon>
        <taxon>Eucarida</taxon>
        <taxon>Decapoda</taxon>
        <taxon>Pleocyemata</taxon>
        <taxon>Caridea</taxon>
        <taxon>Atyoidea</taxon>
        <taxon>Atyidae</taxon>
        <taxon>Halocaridina</taxon>
    </lineage>
</organism>
<dbReference type="GO" id="GO:0051480">
    <property type="term" value="P:regulation of cytosolic calcium ion concentration"/>
    <property type="evidence" value="ECO:0007669"/>
    <property type="project" value="TreeGrafter"/>
</dbReference>
<sequence length="85" mass="9656">MDGHMMDPKERVFLEAAERGDKHTMMRCLSPPNAVNVNCTDILGRSAIQIAVDNENVEIVELLLLQENVKIGEWAFETIINYKII</sequence>
<dbReference type="Pfam" id="PF13637">
    <property type="entry name" value="Ank_4"/>
    <property type="match status" value="1"/>
</dbReference>
<proteinExistence type="predicted"/>
<dbReference type="PANTHER" id="PTHR10117:SF80">
    <property type="entry name" value="TRANSIENT-RECEPTOR-POTENTIAL-LIKE PROTEIN"/>
    <property type="match status" value="1"/>
</dbReference>
<keyword evidence="3" id="KW-0407">Ion channel</keyword>
<dbReference type="GO" id="GO:0070679">
    <property type="term" value="F:inositol 1,4,5 trisphosphate binding"/>
    <property type="evidence" value="ECO:0007669"/>
    <property type="project" value="TreeGrafter"/>
</dbReference>
<dbReference type="Proteomes" id="UP001381693">
    <property type="component" value="Unassembled WGS sequence"/>
</dbReference>
<evidence type="ECO:0000256" key="2">
    <source>
        <dbReference type="ARBA" id="ARBA00023065"/>
    </source>
</evidence>
<dbReference type="GO" id="GO:0007338">
    <property type="term" value="P:single fertilization"/>
    <property type="evidence" value="ECO:0007669"/>
    <property type="project" value="TreeGrafter"/>
</dbReference>
<evidence type="ECO:0000313" key="4">
    <source>
        <dbReference type="EMBL" id="KAK7074533.1"/>
    </source>
</evidence>
<keyword evidence="1" id="KW-0813">Transport</keyword>
<evidence type="ECO:0000256" key="3">
    <source>
        <dbReference type="ARBA" id="ARBA00023303"/>
    </source>
</evidence>
<evidence type="ECO:0000256" key="1">
    <source>
        <dbReference type="ARBA" id="ARBA00022448"/>
    </source>
</evidence>
<dbReference type="PANTHER" id="PTHR10117">
    <property type="entry name" value="TRANSIENT RECEPTOR POTENTIAL CHANNEL"/>
    <property type="match status" value="1"/>
</dbReference>
<dbReference type="EMBL" id="JAXCGZ010011546">
    <property type="protein sequence ID" value="KAK7074533.1"/>
    <property type="molecule type" value="Genomic_DNA"/>
</dbReference>
<dbReference type="InterPro" id="IPR036770">
    <property type="entry name" value="Ankyrin_rpt-contain_sf"/>
</dbReference>
<keyword evidence="2" id="KW-0406">Ion transport</keyword>
<dbReference type="GO" id="GO:0015279">
    <property type="term" value="F:store-operated calcium channel activity"/>
    <property type="evidence" value="ECO:0007669"/>
    <property type="project" value="TreeGrafter"/>
</dbReference>
<accession>A0AAN8X5T1</accession>
<dbReference type="Gene3D" id="1.25.40.20">
    <property type="entry name" value="Ankyrin repeat-containing domain"/>
    <property type="match status" value="1"/>
</dbReference>
<dbReference type="AlphaFoldDB" id="A0AAN8X5T1"/>
<keyword evidence="5" id="KW-1185">Reference proteome</keyword>